<dbReference type="Gene3D" id="3.30.200.20">
    <property type="entry name" value="Phosphorylase Kinase, domain 1"/>
    <property type="match status" value="1"/>
</dbReference>
<dbReference type="PROSITE" id="PS00108">
    <property type="entry name" value="PROTEIN_KINASE_ST"/>
    <property type="match status" value="1"/>
</dbReference>
<proteinExistence type="predicted"/>
<dbReference type="CDD" id="cd14066">
    <property type="entry name" value="STKc_IRAK"/>
    <property type="match status" value="1"/>
</dbReference>
<evidence type="ECO:0000256" key="2">
    <source>
        <dbReference type="ARBA" id="ARBA00022741"/>
    </source>
</evidence>
<sequence length="441" mass="49847">MLVASPGDGRQNEGRAHRGHRRRRGRGARGGVRAPRHLAVPPAGQRRRPDAFRGVALSDAAGRWRPLRQPRLQRLRLGGLRERRRLGPPAAGEARRVLGLERRRRPQWQGAAAADRFRDPKIPLQKATSNFTTILGQGSFGPVYKAVMATGEVVAVKVLASDSRQGEREFQTEVALLSRLHHRNLVNLVGYCVEKGQRILIYEYMSNGSLARLLYGDNKRSLSWQERLQIAHDISHGIEYLHEGAVPPVIHRDLKSDNILLDHSMRAKVADFGLSKEEVYDGRKSGLKGTYGYMDPDYMSTNKLTKKSDVYSFGIILFELITAINPQQGLMDYINLAAIGGEGRVDWDEILDKDLLVGSIPEEVRMLADVAYRCVNKSPRKRPWISEVTQAISRLRQRQLTKHDALTLPRSETRTVLRRIEYQHVELSDLTSMKELTPIRA</sequence>
<comment type="caution">
    <text evidence="6">The sequence shown here is derived from an EMBL/GenBank/DDBJ whole genome shotgun (WGS) entry which is preliminary data.</text>
</comment>
<dbReference type="FunFam" id="1.10.510.10:FF:000496">
    <property type="entry name" value="Calcium/calmodulin-regulated receptor-like kinase 2"/>
    <property type="match status" value="1"/>
</dbReference>
<dbReference type="SUPFAM" id="SSF56112">
    <property type="entry name" value="Protein kinase-like (PK-like)"/>
    <property type="match status" value="1"/>
</dbReference>
<dbReference type="PROSITE" id="PS50011">
    <property type="entry name" value="PROTEIN_KINASE_DOM"/>
    <property type="match status" value="1"/>
</dbReference>
<dbReference type="GO" id="GO:0004672">
    <property type="term" value="F:protein kinase activity"/>
    <property type="evidence" value="ECO:0007669"/>
    <property type="project" value="InterPro"/>
</dbReference>
<gene>
    <name evidence="6" type="ORF">PVAP13_4NG147571</name>
</gene>
<dbReference type="FunFam" id="3.30.200.20:FF:000178">
    <property type="entry name" value="serine/threonine-protein kinase PBS1-like"/>
    <property type="match status" value="1"/>
</dbReference>
<evidence type="ECO:0000313" key="7">
    <source>
        <dbReference type="Proteomes" id="UP000823388"/>
    </source>
</evidence>
<dbReference type="InterPro" id="IPR011009">
    <property type="entry name" value="Kinase-like_dom_sf"/>
</dbReference>
<dbReference type="GO" id="GO:0005524">
    <property type="term" value="F:ATP binding"/>
    <property type="evidence" value="ECO:0007669"/>
    <property type="project" value="UniProtKB-KW"/>
</dbReference>
<protein>
    <recommendedName>
        <fullName evidence="5">Protein kinase domain-containing protein</fullName>
    </recommendedName>
</protein>
<dbReference type="InterPro" id="IPR001245">
    <property type="entry name" value="Ser-Thr/Tyr_kinase_cat_dom"/>
</dbReference>
<keyword evidence="7" id="KW-1185">Reference proteome</keyword>
<organism evidence="6 7">
    <name type="scientific">Panicum virgatum</name>
    <name type="common">Blackwell switchgrass</name>
    <dbReference type="NCBI Taxonomy" id="38727"/>
    <lineage>
        <taxon>Eukaryota</taxon>
        <taxon>Viridiplantae</taxon>
        <taxon>Streptophyta</taxon>
        <taxon>Embryophyta</taxon>
        <taxon>Tracheophyta</taxon>
        <taxon>Spermatophyta</taxon>
        <taxon>Magnoliopsida</taxon>
        <taxon>Liliopsida</taxon>
        <taxon>Poales</taxon>
        <taxon>Poaceae</taxon>
        <taxon>PACMAD clade</taxon>
        <taxon>Panicoideae</taxon>
        <taxon>Panicodae</taxon>
        <taxon>Paniceae</taxon>
        <taxon>Panicinae</taxon>
        <taxon>Panicum</taxon>
        <taxon>Panicum sect. Hiantes</taxon>
    </lineage>
</organism>
<feature type="compositionally biased region" description="Basic residues" evidence="4">
    <location>
        <begin position="17"/>
        <end position="27"/>
    </location>
</feature>
<keyword evidence="2" id="KW-0547">Nucleotide-binding</keyword>
<reference evidence="6" key="1">
    <citation type="submission" date="2020-05" db="EMBL/GenBank/DDBJ databases">
        <title>WGS assembly of Panicum virgatum.</title>
        <authorList>
            <person name="Lovell J.T."/>
            <person name="Jenkins J."/>
            <person name="Shu S."/>
            <person name="Juenger T.E."/>
            <person name="Schmutz J."/>
        </authorList>
    </citation>
    <scope>NUCLEOTIDE SEQUENCE</scope>
    <source>
        <strain evidence="6">AP13</strain>
    </source>
</reference>
<keyword evidence="3" id="KW-0067">ATP-binding</keyword>
<accession>A0A8T0T9U4</accession>
<evidence type="ECO:0000313" key="6">
    <source>
        <dbReference type="EMBL" id="KAG2606005.1"/>
    </source>
</evidence>
<dbReference type="EMBL" id="CM029044">
    <property type="protein sequence ID" value="KAG2606005.1"/>
    <property type="molecule type" value="Genomic_DNA"/>
</dbReference>
<feature type="region of interest" description="Disordered" evidence="4">
    <location>
        <begin position="1"/>
        <end position="51"/>
    </location>
</feature>
<dbReference type="PANTHER" id="PTHR47989:SF43">
    <property type="entry name" value="CALCIUM_CALMODULIN-REGULATED RECEPTOR-LIKE KINASE 2"/>
    <property type="match status" value="1"/>
</dbReference>
<dbReference type="InterPro" id="IPR008271">
    <property type="entry name" value="Ser/Thr_kinase_AS"/>
</dbReference>
<dbReference type="PANTHER" id="PTHR47989">
    <property type="entry name" value="OS01G0750732 PROTEIN"/>
    <property type="match status" value="1"/>
</dbReference>
<dbReference type="InterPro" id="IPR000719">
    <property type="entry name" value="Prot_kinase_dom"/>
</dbReference>
<dbReference type="Pfam" id="PF07714">
    <property type="entry name" value="PK_Tyr_Ser-Thr"/>
    <property type="match status" value="1"/>
</dbReference>
<name>A0A8T0T9U4_PANVG</name>
<evidence type="ECO:0000259" key="5">
    <source>
        <dbReference type="PROSITE" id="PS50011"/>
    </source>
</evidence>
<dbReference type="AlphaFoldDB" id="A0A8T0T9U4"/>
<evidence type="ECO:0000256" key="4">
    <source>
        <dbReference type="SAM" id="MobiDB-lite"/>
    </source>
</evidence>
<evidence type="ECO:0000256" key="1">
    <source>
        <dbReference type="ARBA" id="ARBA00022679"/>
    </source>
</evidence>
<evidence type="ECO:0000256" key="3">
    <source>
        <dbReference type="ARBA" id="ARBA00022840"/>
    </source>
</evidence>
<keyword evidence="1" id="KW-0808">Transferase</keyword>
<feature type="domain" description="Protein kinase" evidence="5">
    <location>
        <begin position="129"/>
        <end position="406"/>
    </location>
</feature>
<dbReference type="Proteomes" id="UP000823388">
    <property type="component" value="Chromosome 4N"/>
</dbReference>
<dbReference type="Gene3D" id="1.10.510.10">
    <property type="entry name" value="Transferase(Phosphotransferase) domain 1"/>
    <property type="match status" value="1"/>
</dbReference>
<dbReference type="SMART" id="SM00220">
    <property type="entry name" value="S_TKc"/>
    <property type="match status" value="1"/>
</dbReference>